<comment type="caution">
    <text evidence="2">The sequence shown here is derived from an EMBL/GenBank/DDBJ whole genome shotgun (WGS) entry which is preliminary data.</text>
</comment>
<name>A0AAJ0BSY9_9PEZI</name>
<dbReference type="AlphaFoldDB" id="A0AAJ0BSY9"/>
<protein>
    <submittedName>
        <fullName evidence="2">Uncharacterized protein</fullName>
    </submittedName>
</protein>
<keyword evidence="3" id="KW-1185">Reference proteome</keyword>
<organism evidence="2 3">
    <name type="scientific">Phialemonium atrogriseum</name>
    <dbReference type="NCBI Taxonomy" id="1093897"/>
    <lineage>
        <taxon>Eukaryota</taxon>
        <taxon>Fungi</taxon>
        <taxon>Dikarya</taxon>
        <taxon>Ascomycota</taxon>
        <taxon>Pezizomycotina</taxon>
        <taxon>Sordariomycetes</taxon>
        <taxon>Sordariomycetidae</taxon>
        <taxon>Cephalothecales</taxon>
        <taxon>Cephalothecaceae</taxon>
        <taxon>Phialemonium</taxon>
    </lineage>
</organism>
<feature type="region of interest" description="Disordered" evidence="1">
    <location>
        <begin position="1"/>
        <end position="40"/>
    </location>
</feature>
<feature type="region of interest" description="Disordered" evidence="1">
    <location>
        <begin position="80"/>
        <end position="124"/>
    </location>
</feature>
<feature type="compositionally biased region" description="Basic residues" evidence="1">
    <location>
        <begin position="17"/>
        <end position="28"/>
    </location>
</feature>
<sequence>MAMAGRGARKAGDHLPVARRSRRPAPRARPRERGDGWMDDGMSKWAPHRQGNIQSPVIQATLLHQQPIQAYSPMFTLPPESRKNAHPRHKVGNTDLQKHANPRPCPGGGLAPPAGPQVQPSRGTGDVNAVMPFLATSTPIRTGVLFSRRGPGIGSPAVTWVNRRGSWRGGSMLQPYLTLRLEKVQGRRRWSLLWARCAVSISRRFAGTVRATSRAQLRPAPDEAPILRKEVIVAWPPDHGLFDYRYVPATHGHESAASRQRNHFPTGRHTGKLVAVPRLDHVVKAMLRRDNHRFMCPMHPRGIKFKVKFKFAHPMTLELRV</sequence>
<reference evidence="2" key="1">
    <citation type="submission" date="2023-06" db="EMBL/GenBank/DDBJ databases">
        <title>Genome-scale phylogeny and comparative genomics of the fungal order Sordariales.</title>
        <authorList>
            <consortium name="Lawrence Berkeley National Laboratory"/>
            <person name="Hensen N."/>
            <person name="Bonometti L."/>
            <person name="Westerberg I."/>
            <person name="Brannstrom I.O."/>
            <person name="Guillou S."/>
            <person name="Cros-Aarteil S."/>
            <person name="Calhoun S."/>
            <person name="Haridas S."/>
            <person name="Kuo A."/>
            <person name="Mondo S."/>
            <person name="Pangilinan J."/>
            <person name="Riley R."/>
            <person name="Labutti K."/>
            <person name="Andreopoulos B."/>
            <person name="Lipzen A."/>
            <person name="Chen C."/>
            <person name="Yanf M."/>
            <person name="Daum C."/>
            <person name="Ng V."/>
            <person name="Clum A."/>
            <person name="Steindorff A."/>
            <person name="Ohm R."/>
            <person name="Martin F."/>
            <person name="Silar P."/>
            <person name="Natvig D."/>
            <person name="Lalanne C."/>
            <person name="Gautier V."/>
            <person name="Ament-Velasquez S.L."/>
            <person name="Kruys A."/>
            <person name="Hutchinson M.I."/>
            <person name="Powell A.J."/>
            <person name="Barry K."/>
            <person name="Miller A.N."/>
            <person name="Grigoriev I.V."/>
            <person name="Debuchy R."/>
            <person name="Gladieux P."/>
            <person name="Thoren M.H."/>
            <person name="Johannesson H."/>
        </authorList>
    </citation>
    <scope>NUCLEOTIDE SEQUENCE</scope>
    <source>
        <strain evidence="2">8032-3</strain>
    </source>
</reference>
<dbReference type="EMBL" id="MU839037">
    <property type="protein sequence ID" value="KAK1762472.1"/>
    <property type="molecule type" value="Genomic_DNA"/>
</dbReference>
<dbReference type="GeneID" id="85309487"/>
<evidence type="ECO:0000313" key="3">
    <source>
        <dbReference type="Proteomes" id="UP001244011"/>
    </source>
</evidence>
<dbReference type="Proteomes" id="UP001244011">
    <property type="component" value="Unassembled WGS sequence"/>
</dbReference>
<evidence type="ECO:0000313" key="2">
    <source>
        <dbReference type="EMBL" id="KAK1762472.1"/>
    </source>
</evidence>
<gene>
    <name evidence="2" type="ORF">QBC33DRAFT_519559</name>
</gene>
<evidence type="ECO:0000256" key="1">
    <source>
        <dbReference type="SAM" id="MobiDB-lite"/>
    </source>
</evidence>
<dbReference type="RefSeq" id="XP_060278685.1">
    <property type="nucleotide sequence ID" value="XM_060426300.1"/>
</dbReference>
<proteinExistence type="predicted"/>
<accession>A0AAJ0BSY9</accession>